<dbReference type="PANTHER" id="PTHR11695:SF648">
    <property type="entry name" value="ZINC-BINDING OXIDOREDUCTASE"/>
    <property type="match status" value="1"/>
</dbReference>
<feature type="domain" description="Enoyl reductase (ER)" evidence="1">
    <location>
        <begin position="23"/>
        <end position="355"/>
    </location>
</feature>
<dbReference type="GO" id="GO:0016491">
    <property type="term" value="F:oxidoreductase activity"/>
    <property type="evidence" value="ECO:0007669"/>
    <property type="project" value="InterPro"/>
</dbReference>
<dbReference type="SUPFAM" id="SSF50129">
    <property type="entry name" value="GroES-like"/>
    <property type="match status" value="1"/>
</dbReference>
<dbReference type="PANTHER" id="PTHR11695">
    <property type="entry name" value="ALCOHOL DEHYDROGENASE RELATED"/>
    <property type="match status" value="1"/>
</dbReference>
<dbReference type="InterPro" id="IPR050700">
    <property type="entry name" value="YIM1/Zinc_Alcohol_DH_Fams"/>
</dbReference>
<protein>
    <submittedName>
        <fullName evidence="2">Chaperonin 10-like protein</fullName>
    </submittedName>
</protein>
<dbReference type="Gene3D" id="3.40.50.720">
    <property type="entry name" value="NAD(P)-binding Rossmann-like Domain"/>
    <property type="match status" value="1"/>
</dbReference>
<dbReference type="InterPro" id="IPR013154">
    <property type="entry name" value="ADH-like_N"/>
</dbReference>
<dbReference type="Pfam" id="PF08240">
    <property type="entry name" value="ADH_N"/>
    <property type="match status" value="1"/>
</dbReference>
<accession>A0AAD5KNI4</accession>
<dbReference type="CDD" id="cd08267">
    <property type="entry name" value="MDR1"/>
    <property type="match status" value="1"/>
</dbReference>
<gene>
    <name evidence="2" type="ORF">BDA99DRAFT_496827</name>
</gene>
<dbReference type="InterPro" id="IPR011032">
    <property type="entry name" value="GroES-like_sf"/>
</dbReference>
<dbReference type="EMBL" id="JAIXMP010000003">
    <property type="protein sequence ID" value="KAI9275926.1"/>
    <property type="molecule type" value="Genomic_DNA"/>
</dbReference>
<evidence type="ECO:0000259" key="1">
    <source>
        <dbReference type="SMART" id="SM00829"/>
    </source>
</evidence>
<organism evidence="2 3">
    <name type="scientific">Phascolomyces articulosus</name>
    <dbReference type="NCBI Taxonomy" id="60185"/>
    <lineage>
        <taxon>Eukaryota</taxon>
        <taxon>Fungi</taxon>
        <taxon>Fungi incertae sedis</taxon>
        <taxon>Mucoromycota</taxon>
        <taxon>Mucoromycotina</taxon>
        <taxon>Mucoromycetes</taxon>
        <taxon>Mucorales</taxon>
        <taxon>Lichtheimiaceae</taxon>
        <taxon>Phascolomyces</taxon>
    </lineage>
</organism>
<sequence>MSKSSTKETTMMYALQTMEFGKAQDVLQYNQVPKPKIKQSQPTDVLIQVKAAGVNPVEAKFRMGNVPTSSIIIKTPAIFGTDYAGIVVDKGDKVTDIEIGDEVYGSLWTPWGPNGTYAEYIIAKQGYDSIVKKPENISFEEAAATGIAATTAYQGIIVDGRLPTSGPKKILVIGASGGVGSYGVQIAKLSGAEVVGICSGRNANFVRSLGADRIVDYTVDGSIDTLAKEEKGTFDLILDCIGGDYYYNKLIYILKKRGVYSSTVGPEEHVGANRVDIYSGANMAFKTLSHKLFGPRNYSLVLKYPWLRFANDLRPFLANGSVKSIVLHENIVDLKNGADAHLKIESQRTIGKIVLRI</sequence>
<comment type="caution">
    <text evidence="2">The sequence shown here is derived from an EMBL/GenBank/DDBJ whole genome shotgun (WGS) entry which is preliminary data.</text>
</comment>
<name>A0AAD5KNI4_9FUNG</name>
<dbReference type="InterPro" id="IPR036291">
    <property type="entry name" value="NAD(P)-bd_dom_sf"/>
</dbReference>
<reference evidence="2" key="2">
    <citation type="submission" date="2023-02" db="EMBL/GenBank/DDBJ databases">
        <authorList>
            <consortium name="DOE Joint Genome Institute"/>
            <person name="Mondo S.J."/>
            <person name="Chang Y."/>
            <person name="Wang Y."/>
            <person name="Ahrendt S."/>
            <person name="Andreopoulos W."/>
            <person name="Barry K."/>
            <person name="Beard J."/>
            <person name="Benny G.L."/>
            <person name="Blankenship S."/>
            <person name="Bonito G."/>
            <person name="Cuomo C."/>
            <person name="Desiro A."/>
            <person name="Gervers K.A."/>
            <person name="Hundley H."/>
            <person name="Kuo A."/>
            <person name="LaButti K."/>
            <person name="Lang B.F."/>
            <person name="Lipzen A."/>
            <person name="O'Donnell K."/>
            <person name="Pangilinan J."/>
            <person name="Reynolds N."/>
            <person name="Sandor L."/>
            <person name="Smith M.W."/>
            <person name="Tsang A."/>
            <person name="Grigoriev I.V."/>
            <person name="Stajich J.E."/>
            <person name="Spatafora J.W."/>
        </authorList>
    </citation>
    <scope>NUCLEOTIDE SEQUENCE</scope>
    <source>
        <strain evidence="2">RSA 2281</strain>
    </source>
</reference>
<evidence type="ECO:0000313" key="2">
    <source>
        <dbReference type="EMBL" id="KAI9275926.1"/>
    </source>
</evidence>
<dbReference type="AlphaFoldDB" id="A0AAD5KNI4"/>
<evidence type="ECO:0000313" key="3">
    <source>
        <dbReference type="Proteomes" id="UP001209540"/>
    </source>
</evidence>
<keyword evidence="3" id="KW-1185">Reference proteome</keyword>
<dbReference type="SMART" id="SM00829">
    <property type="entry name" value="PKS_ER"/>
    <property type="match status" value="1"/>
</dbReference>
<dbReference type="Pfam" id="PF13602">
    <property type="entry name" value="ADH_zinc_N_2"/>
    <property type="match status" value="1"/>
</dbReference>
<reference evidence="2" key="1">
    <citation type="journal article" date="2022" name="IScience">
        <title>Evolution of zygomycete secretomes and the origins of terrestrial fungal ecologies.</title>
        <authorList>
            <person name="Chang Y."/>
            <person name="Wang Y."/>
            <person name="Mondo S."/>
            <person name="Ahrendt S."/>
            <person name="Andreopoulos W."/>
            <person name="Barry K."/>
            <person name="Beard J."/>
            <person name="Benny G.L."/>
            <person name="Blankenship S."/>
            <person name="Bonito G."/>
            <person name="Cuomo C."/>
            <person name="Desiro A."/>
            <person name="Gervers K.A."/>
            <person name="Hundley H."/>
            <person name="Kuo A."/>
            <person name="LaButti K."/>
            <person name="Lang B.F."/>
            <person name="Lipzen A."/>
            <person name="O'Donnell K."/>
            <person name="Pangilinan J."/>
            <person name="Reynolds N."/>
            <person name="Sandor L."/>
            <person name="Smith M.E."/>
            <person name="Tsang A."/>
            <person name="Grigoriev I.V."/>
            <person name="Stajich J.E."/>
            <person name="Spatafora J.W."/>
        </authorList>
    </citation>
    <scope>NUCLEOTIDE SEQUENCE</scope>
    <source>
        <strain evidence="2">RSA 2281</strain>
    </source>
</reference>
<dbReference type="Proteomes" id="UP001209540">
    <property type="component" value="Unassembled WGS sequence"/>
</dbReference>
<dbReference type="Gene3D" id="3.90.180.10">
    <property type="entry name" value="Medium-chain alcohol dehydrogenases, catalytic domain"/>
    <property type="match status" value="1"/>
</dbReference>
<proteinExistence type="predicted"/>
<dbReference type="SUPFAM" id="SSF51735">
    <property type="entry name" value="NAD(P)-binding Rossmann-fold domains"/>
    <property type="match status" value="1"/>
</dbReference>
<dbReference type="InterPro" id="IPR020843">
    <property type="entry name" value="ER"/>
</dbReference>